<dbReference type="InterPro" id="IPR005224">
    <property type="entry name" value="SfsA"/>
</dbReference>
<reference evidence="3" key="1">
    <citation type="journal article" date="2017" name="Proc. Natl. Acad. Sci. U.S.A.">
        <title>Simulation of Deepwater Horizon oil plume reveals substrate specialization within a complex community of hydrocarbon degraders.</title>
        <authorList>
            <person name="Hu P."/>
            <person name="Dubinsky E.A."/>
            <person name="Probst A.J."/>
            <person name="Wang J."/>
            <person name="Sieber C.M.K."/>
            <person name="Tom L.M."/>
            <person name="Gardinali P."/>
            <person name="Banfield J.F."/>
            <person name="Atlas R.M."/>
            <person name="Andersen G.L."/>
        </authorList>
    </citation>
    <scope>NUCLEOTIDE SEQUENCE [LARGE SCALE GENOMIC DNA]</scope>
</reference>
<gene>
    <name evidence="2" type="ORF">A9R00_10170</name>
</gene>
<dbReference type="InterPro" id="IPR040452">
    <property type="entry name" value="SfsA_C"/>
</dbReference>
<evidence type="ECO:0000313" key="3">
    <source>
        <dbReference type="Proteomes" id="UP000227088"/>
    </source>
</evidence>
<dbReference type="EMBL" id="MABE01000590">
    <property type="protein sequence ID" value="OUS38965.1"/>
    <property type="molecule type" value="Genomic_DNA"/>
</dbReference>
<dbReference type="GO" id="GO:0003677">
    <property type="term" value="F:DNA binding"/>
    <property type="evidence" value="ECO:0007669"/>
    <property type="project" value="InterPro"/>
</dbReference>
<dbReference type="PANTHER" id="PTHR30545">
    <property type="entry name" value="SUGAR FERMENTATION STIMULATION PROTEIN A"/>
    <property type="match status" value="1"/>
</dbReference>
<name>A0A1Y5HVY0_OLEAN</name>
<protein>
    <recommendedName>
        <fullName evidence="1">Sugar fermentation stimulation protein C-terminal domain-containing protein</fullName>
    </recommendedName>
</protein>
<dbReference type="CDD" id="cd22359">
    <property type="entry name" value="SfsA-like_bacterial"/>
    <property type="match status" value="1"/>
</dbReference>
<dbReference type="PANTHER" id="PTHR30545:SF2">
    <property type="entry name" value="SUGAR FERMENTATION STIMULATION PROTEIN A"/>
    <property type="match status" value="1"/>
</dbReference>
<sequence>MVKEALLANRIKEVGVSAADFLKAEPKVEEGRLDFLVSAEKTDQLTYIEVKSVTLLGEDNVGYFPDAVTSRGLKHIEVLMRLKAEGQRSILFFCVPHQGIQQVRVAEHVDPAYAEKLREAIQAGVEVLAYQVEFNNQGMELKTALAIDI</sequence>
<proteinExistence type="predicted"/>
<dbReference type="Pfam" id="PF03749">
    <property type="entry name" value="SfsA"/>
    <property type="match status" value="1"/>
</dbReference>
<accession>A0A1Y5HVY0</accession>
<evidence type="ECO:0000313" key="2">
    <source>
        <dbReference type="EMBL" id="OUS38965.1"/>
    </source>
</evidence>
<evidence type="ECO:0000259" key="1">
    <source>
        <dbReference type="Pfam" id="PF03749"/>
    </source>
</evidence>
<dbReference type="AlphaFoldDB" id="A0A1Y5HVY0"/>
<feature type="domain" description="Sugar fermentation stimulation protein C-terminal" evidence="1">
    <location>
        <begin position="2"/>
        <end position="137"/>
    </location>
</feature>
<organism evidence="2 3">
    <name type="scientific">Oleispira antarctica</name>
    <dbReference type="NCBI Taxonomy" id="188908"/>
    <lineage>
        <taxon>Bacteria</taxon>
        <taxon>Pseudomonadati</taxon>
        <taxon>Pseudomonadota</taxon>
        <taxon>Gammaproteobacteria</taxon>
        <taxon>Oceanospirillales</taxon>
        <taxon>Oceanospirillaceae</taxon>
        <taxon>Oleispira</taxon>
    </lineage>
</organism>
<dbReference type="Gene3D" id="3.40.1350.60">
    <property type="match status" value="1"/>
</dbReference>
<dbReference type="Proteomes" id="UP000227088">
    <property type="component" value="Unassembled WGS sequence"/>
</dbReference>
<comment type="caution">
    <text evidence="2">The sequence shown here is derived from an EMBL/GenBank/DDBJ whole genome shotgun (WGS) entry which is preliminary data.</text>
</comment>